<gene>
    <name evidence="2" type="ORF">TanjilG_17194</name>
</gene>
<reference evidence="2 3" key="1">
    <citation type="journal article" date="2017" name="Plant Biotechnol. J.">
        <title>A comprehensive draft genome sequence for lupin (Lupinus angustifolius), an emerging health food: insights into plant-microbe interactions and legume evolution.</title>
        <authorList>
            <person name="Hane J.K."/>
            <person name="Ming Y."/>
            <person name="Kamphuis L.G."/>
            <person name="Nelson M.N."/>
            <person name="Garg G."/>
            <person name="Atkins C.A."/>
            <person name="Bayer P.E."/>
            <person name="Bravo A."/>
            <person name="Bringans S."/>
            <person name="Cannon S."/>
            <person name="Edwards D."/>
            <person name="Foley R."/>
            <person name="Gao L.L."/>
            <person name="Harrison M.J."/>
            <person name="Huang W."/>
            <person name="Hurgobin B."/>
            <person name="Li S."/>
            <person name="Liu C.W."/>
            <person name="McGrath A."/>
            <person name="Morahan G."/>
            <person name="Murray J."/>
            <person name="Weller J."/>
            <person name="Jian J."/>
            <person name="Singh K.B."/>
        </authorList>
    </citation>
    <scope>NUCLEOTIDE SEQUENCE [LARGE SCALE GENOMIC DNA]</scope>
    <source>
        <strain evidence="3">cv. Tanjil</strain>
        <tissue evidence="2">Whole plant</tissue>
    </source>
</reference>
<sequence>MSFTVLGIALTFVFGCILLGLIVGLGYLLWWKKTRTCIGIKIGQENNVKGLLCGTCWKTQSTINPRSVNVATNKENISSSVEPDLELGVKDSNDMLLKTLEEGVDSELMRLHNLAGPPRFLFTIKEETIEDLESEDRSRKGSSTRSFNDIMVAINSTPFLFPVACSPSRCSLDNIDSYKHHGVNPPFESSLESDFNNFRTLPPSKFKFLRDADEKLNTRLVEDAQRKAQKNLDTVPETEIKDSSNAIRVTEERDKSLLRFMNKNNKEKEHRELQHLPKLPSSTAQVLPLASSFTTTFEI</sequence>
<keyword evidence="1" id="KW-1133">Transmembrane helix</keyword>
<dbReference type="EMBL" id="CM007373">
    <property type="protein sequence ID" value="OIV99384.1"/>
    <property type="molecule type" value="Genomic_DNA"/>
</dbReference>
<organism evidence="2 3">
    <name type="scientific">Lupinus angustifolius</name>
    <name type="common">Narrow-leaved blue lupine</name>
    <dbReference type="NCBI Taxonomy" id="3871"/>
    <lineage>
        <taxon>Eukaryota</taxon>
        <taxon>Viridiplantae</taxon>
        <taxon>Streptophyta</taxon>
        <taxon>Embryophyta</taxon>
        <taxon>Tracheophyta</taxon>
        <taxon>Spermatophyta</taxon>
        <taxon>Magnoliopsida</taxon>
        <taxon>eudicotyledons</taxon>
        <taxon>Gunneridae</taxon>
        <taxon>Pentapetalae</taxon>
        <taxon>rosids</taxon>
        <taxon>fabids</taxon>
        <taxon>Fabales</taxon>
        <taxon>Fabaceae</taxon>
        <taxon>Papilionoideae</taxon>
        <taxon>50 kb inversion clade</taxon>
        <taxon>genistoids sensu lato</taxon>
        <taxon>core genistoids</taxon>
        <taxon>Genisteae</taxon>
        <taxon>Lupinus</taxon>
    </lineage>
</organism>
<dbReference type="Gramene" id="OIV99384">
    <property type="protein sequence ID" value="OIV99384"/>
    <property type="gene ID" value="TanjilG_17194"/>
</dbReference>
<accession>A0A4P1R0T9</accession>
<name>A0A4P1R0T9_LUPAN</name>
<dbReference type="KEGG" id="lang:109325744"/>
<evidence type="ECO:0000313" key="2">
    <source>
        <dbReference type="EMBL" id="OIV99384.1"/>
    </source>
</evidence>
<dbReference type="PANTHER" id="PTHR34054:SF6">
    <property type="entry name" value="TRANSMEMBRANE PROTEIN"/>
    <property type="match status" value="1"/>
</dbReference>
<keyword evidence="1" id="KW-0812">Transmembrane</keyword>
<dbReference type="PANTHER" id="PTHR34054">
    <property type="entry name" value="EXPRESSED PROTEIN"/>
    <property type="match status" value="1"/>
</dbReference>
<proteinExistence type="predicted"/>
<evidence type="ECO:0000256" key="1">
    <source>
        <dbReference type="SAM" id="Phobius"/>
    </source>
</evidence>
<keyword evidence="3" id="KW-1185">Reference proteome</keyword>
<dbReference type="STRING" id="3871.A0A4P1R0T9"/>
<protein>
    <submittedName>
        <fullName evidence="2">Uncharacterized protein</fullName>
    </submittedName>
</protein>
<dbReference type="AlphaFoldDB" id="A0A4P1R0T9"/>
<dbReference type="Proteomes" id="UP000188354">
    <property type="component" value="Chromosome LG13"/>
</dbReference>
<keyword evidence="1" id="KW-0472">Membrane</keyword>
<dbReference type="OrthoDB" id="1707227at2759"/>
<evidence type="ECO:0000313" key="3">
    <source>
        <dbReference type="Proteomes" id="UP000188354"/>
    </source>
</evidence>
<feature type="transmembrane region" description="Helical" evidence="1">
    <location>
        <begin position="6"/>
        <end position="31"/>
    </location>
</feature>
<dbReference type="InterPro" id="IPR045884">
    <property type="entry name" value="At5g59350-like"/>
</dbReference>